<feature type="signal peptide" evidence="1">
    <location>
        <begin position="1"/>
        <end position="18"/>
    </location>
</feature>
<dbReference type="GO" id="GO:1990351">
    <property type="term" value="C:transporter complex"/>
    <property type="evidence" value="ECO:0007669"/>
    <property type="project" value="TreeGrafter"/>
</dbReference>
<dbReference type="RefSeq" id="WP_011992001.1">
    <property type="nucleotide sequence ID" value="NC_009715.2"/>
</dbReference>
<dbReference type="InterPro" id="IPR050218">
    <property type="entry name" value="LptD"/>
</dbReference>
<name>A7GX77_CAMC5</name>
<evidence type="ECO:0000256" key="1">
    <source>
        <dbReference type="SAM" id="SignalP"/>
    </source>
</evidence>
<organism evidence="2 3">
    <name type="scientific">Campylobacter curvus (strain 525.92)</name>
    <dbReference type="NCBI Taxonomy" id="360105"/>
    <lineage>
        <taxon>Bacteria</taxon>
        <taxon>Pseudomonadati</taxon>
        <taxon>Campylobacterota</taxon>
        <taxon>Epsilonproteobacteria</taxon>
        <taxon>Campylobacterales</taxon>
        <taxon>Campylobacteraceae</taxon>
        <taxon>Campylobacter</taxon>
    </lineage>
</organism>
<gene>
    <name evidence="2" type="ORF">CCV52592_1336</name>
</gene>
<dbReference type="EMBL" id="CP000767">
    <property type="protein sequence ID" value="EAU00037.2"/>
    <property type="molecule type" value="Genomic_DNA"/>
</dbReference>
<dbReference type="OrthoDB" id="9760225at2"/>
<sequence>MFFRIFIFISLCLLQAFAATEDVQLLADDVKQENGIVTANKNVVVYSQNYLVTADCAVYDQNSSIIELFGNVNMMKGKSEISRSNYAKLNLKNNDSAFEALFMMNKDMEVWMRSDESSSDSEYYRTKGAIVSSCNVQDPDWSITSSSAILNKQSKFLHMFNPVFHIGSVPVFYLPYFGFSTDTTRRTGLLPPEFGYSKKEGFYYKQPIYFAPYNQWDLELDPQIRTSRGTGIYGAFRFADSPDSRGAISFGAFTDKQSYRNKQQSQNSNNANLKNRTHKGIGFNYERDKLVKYLTEADLQEGLWIDATKLNDIEYLNLKGQGDDYDSLVTSKFNYFIANDKHYLGAYAKYYIDTEKIGSPNENKDTLQELPTLQYHKFTDNIVLPNILYSLDLQSHRYDRRIGVTATQYEFTLPISLHIPLFDDLATFSFYENLYASHINYADKITSLIDHDEDKTADYVNNYHKFTLHTDLAKAYEGFFHTINFGTEYLIPGYNKGRLDDQFIYGDDYDYTKDNGKDYVPGKYENFLTQEKNKEEVSAYATQYFYTSEGRKFLRHSISQGYYTDDDKYSNLKNAIYFYPFSNLSIYNRLEYSHTDKEFKKLQSGLTYTHERFTASILHTMKKNSNADKDSYLTTSASLKLPAQYRLVTGLQYDLERDYTKSWRVGVLHQRKCWNYGLIFQKDIEPTTTTSGSAMTRKNGVYFTVNFYPMGGVHYDFSVEKDQNSGSN</sequence>
<keyword evidence="1" id="KW-0732">Signal</keyword>
<dbReference type="GO" id="GO:0009279">
    <property type="term" value="C:cell outer membrane"/>
    <property type="evidence" value="ECO:0007669"/>
    <property type="project" value="InterPro"/>
</dbReference>
<dbReference type="GO" id="GO:0043165">
    <property type="term" value="P:Gram-negative-bacterium-type cell outer membrane assembly"/>
    <property type="evidence" value="ECO:0007669"/>
    <property type="project" value="InterPro"/>
</dbReference>
<protein>
    <submittedName>
        <fullName evidence="2">Lipooligosaccharide transport system, OM component (LptD family)</fullName>
    </submittedName>
</protein>
<dbReference type="InterPro" id="IPR020889">
    <property type="entry name" value="LipoPS_assembly_LptD"/>
</dbReference>
<feature type="chain" id="PRO_5039949113" evidence="1">
    <location>
        <begin position="19"/>
        <end position="728"/>
    </location>
</feature>
<dbReference type="KEGG" id="ccv:CCV52592_1336"/>
<dbReference type="PANTHER" id="PTHR30189:SF1">
    <property type="entry name" value="LPS-ASSEMBLY PROTEIN LPTD"/>
    <property type="match status" value="1"/>
</dbReference>
<evidence type="ECO:0000313" key="3">
    <source>
        <dbReference type="Proteomes" id="UP000006380"/>
    </source>
</evidence>
<dbReference type="STRING" id="360105.CCV52592_1336"/>
<dbReference type="Proteomes" id="UP000006380">
    <property type="component" value="Chromosome"/>
</dbReference>
<accession>A7GX77</accession>
<dbReference type="PANTHER" id="PTHR30189">
    <property type="entry name" value="LPS-ASSEMBLY PROTEIN"/>
    <property type="match status" value="1"/>
</dbReference>
<dbReference type="AlphaFoldDB" id="A7GX77"/>
<keyword evidence="3" id="KW-1185">Reference proteome</keyword>
<reference evidence="2" key="1">
    <citation type="submission" date="2016-07" db="EMBL/GenBank/DDBJ databases">
        <title>Comparative genomics of the Campylobacter concisus group.</title>
        <authorList>
            <person name="Miller W.G."/>
            <person name="Yee E."/>
            <person name="Chapman M.H."/>
            <person name="Huynh S."/>
            <person name="Bono J.L."/>
            <person name="On S.L.W."/>
            <person name="StLeger J."/>
            <person name="Foster G."/>
            <person name="Parker C.T."/>
        </authorList>
    </citation>
    <scope>NUCLEOTIDE SEQUENCE</scope>
    <source>
        <strain evidence="2">525.92</strain>
    </source>
</reference>
<dbReference type="GO" id="GO:0015920">
    <property type="term" value="P:lipopolysaccharide transport"/>
    <property type="evidence" value="ECO:0007669"/>
    <property type="project" value="InterPro"/>
</dbReference>
<dbReference type="HAMAP" id="MF_01411">
    <property type="entry name" value="LPS_assembly_LptD"/>
    <property type="match status" value="1"/>
</dbReference>
<proteinExistence type="inferred from homology"/>
<dbReference type="HOGENOM" id="CLU_014172_0_0_7"/>
<evidence type="ECO:0000313" key="2">
    <source>
        <dbReference type="EMBL" id="EAU00037.2"/>
    </source>
</evidence>